<sequence length="262" mass="29349">MESFDVIELNSVVDGLVEQWQNIVAPFYTNAPNSNVAYQSFGSGFTVLLANEIFLITAHHVIDEANERMDRFGANGVISNIGGVGVDMSGLKFSGIKTEDVASAHLTRDWAESKNVTRVFPYNLNEDKSSLIRTGKFFVMGFPSSKNKLNERLNKKDRHIFAYSFENKKSKSEYTEIEEHEAFVLDINDMVSTEGEKRRPPNFDGVSGSPVFEILCDLSDPSKIHFGVDLVGVFTEWRQKQNEIVCSHIKNAIACCIAHEVV</sequence>
<keyword evidence="1" id="KW-0645">Protease</keyword>
<dbReference type="EMBL" id="JAKNAP010000195">
    <property type="protein sequence ID" value="MDE1359225.1"/>
    <property type="molecule type" value="Genomic_DNA"/>
</dbReference>
<dbReference type="GO" id="GO:0008233">
    <property type="term" value="F:peptidase activity"/>
    <property type="evidence" value="ECO:0007669"/>
    <property type="project" value="UniProtKB-KW"/>
</dbReference>
<accession>A0A9X4J5F5</accession>
<dbReference type="InterPro" id="IPR009003">
    <property type="entry name" value="Peptidase_S1_PA"/>
</dbReference>
<protein>
    <submittedName>
        <fullName evidence="1">Trypsin-like serine protease</fullName>
        <ecNumber evidence="1">3.4.21.-</ecNumber>
    </submittedName>
</protein>
<proteinExistence type="predicted"/>
<dbReference type="RefSeq" id="WP_047706520.1">
    <property type="nucleotide sequence ID" value="NZ_JAKNAP010000195.1"/>
</dbReference>
<dbReference type="SUPFAM" id="SSF50494">
    <property type="entry name" value="Trypsin-like serine proteases"/>
    <property type="match status" value="1"/>
</dbReference>
<dbReference type="EC" id="3.4.21.-" evidence="1"/>
<dbReference type="AlphaFoldDB" id="A0A9X4J5F5"/>
<evidence type="ECO:0000313" key="1">
    <source>
        <dbReference type="EMBL" id="MDE1359225.1"/>
    </source>
</evidence>
<gene>
    <name evidence="1" type="ORF">L9W73_18340</name>
</gene>
<name>A0A9X4J5F5_9VIBR</name>
<dbReference type="GO" id="GO:0006508">
    <property type="term" value="P:proteolysis"/>
    <property type="evidence" value="ECO:0007669"/>
    <property type="project" value="UniProtKB-KW"/>
</dbReference>
<comment type="caution">
    <text evidence="1">The sequence shown here is derived from an EMBL/GenBank/DDBJ whole genome shotgun (WGS) entry which is preliminary data.</text>
</comment>
<dbReference type="Proteomes" id="UP001140973">
    <property type="component" value="Unassembled WGS sequence"/>
</dbReference>
<organism evidence="1 2">
    <name type="scientific">Vibrio aestuarianus</name>
    <dbReference type="NCBI Taxonomy" id="28171"/>
    <lineage>
        <taxon>Bacteria</taxon>
        <taxon>Pseudomonadati</taxon>
        <taxon>Pseudomonadota</taxon>
        <taxon>Gammaproteobacteria</taxon>
        <taxon>Vibrionales</taxon>
        <taxon>Vibrionaceae</taxon>
        <taxon>Vibrio</taxon>
    </lineage>
</organism>
<reference evidence="1" key="1">
    <citation type="submission" date="2022-02" db="EMBL/GenBank/DDBJ databases">
        <title>Emergence and expansion in Europe of a Vibrio aestuarianus clonal complex pathogenic for oysters.</title>
        <authorList>
            <person name="Mesnil A."/>
            <person name="Travers M.-A."/>
        </authorList>
    </citation>
    <scope>NUCLEOTIDE SEQUENCE</scope>
    <source>
        <strain evidence="1">151-ITT-15-cp-1</strain>
    </source>
</reference>
<evidence type="ECO:0000313" key="2">
    <source>
        <dbReference type="Proteomes" id="UP001140973"/>
    </source>
</evidence>
<keyword evidence="1" id="KW-0378">Hydrolase</keyword>